<organism evidence="2">
    <name type="scientific">Anguilla anguilla</name>
    <name type="common">European freshwater eel</name>
    <name type="synonym">Muraena anguilla</name>
    <dbReference type="NCBI Taxonomy" id="7936"/>
    <lineage>
        <taxon>Eukaryota</taxon>
        <taxon>Metazoa</taxon>
        <taxon>Chordata</taxon>
        <taxon>Craniata</taxon>
        <taxon>Vertebrata</taxon>
        <taxon>Euteleostomi</taxon>
        <taxon>Actinopterygii</taxon>
        <taxon>Neopterygii</taxon>
        <taxon>Teleostei</taxon>
        <taxon>Anguilliformes</taxon>
        <taxon>Anguillidae</taxon>
        <taxon>Anguilla</taxon>
    </lineage>
</organism>
<keyword evidence="1" id="KW-0812">Transmembrane</keyword>
<accession>A0A0E9XXT6</accession>
<proteinExistence type="predicted"/>
<evidence type="ECO:0000256" key="1">
    <source>
        <dbReference type="SAM" id="Phobius"/>
    </source>
</evidence>
<name>A0A0E9XXT6_ANGAN</name>
<reference evidence="2" key="2">
    <citation type="journal article" date="2015" name="Fish Shellfish Immunol.">
        <title>Early steps in the European eel (Anguilla anguilla)-Vibrio vulnificus interaction in the gills: Role of the RtxA13 toxin.</title>
        <authorList>
            <person name="Callol A."/>
            <person name="Pajuelo D."/>
            <person name="Ebbesson L."/>
            <person name="Teles M."/>
            <person name="MacKenzie S."/>
            <person name="Amaro C."/>
        </authorList>
    </citation>
    <scope>NUCLEOTIDE SEQUENCE</scope>
</reference>
<protein>
    <submittedName>
        <fullName evidence="2">Uncharacterized protein</fullName>
    </submittedName>
</protein>
<keyword evidence="1" id="KW-0472">Membrane</keyword>
<dbReference type="EMBL" id="GBXM01001118">
    <property type="protein sequence ID" value="JAI07460.1"/>
    <property type="molecule type" value="Transcribed_RNA"/>
</dbReference>
<sequence>MRAHSHSWQGTFLVSYCALAWQIYIDYFYI</sequence>
<keyword evidence="1" id="KW-1133">Transmembrane helix</keyword>
<reference evidence="2" key="1">
    <citation type="submission" date="2014-11" db="EMBL/GenBank/DDBJ databases">
        <authorList>
            <person name="Amaro Gonzalez C."/>
        </authorList>
    </citation>
    <scope>NUCLEOTIDE SEQUENCE</scope>
</reference>
<evidence type="ECO:0000313" key="2">
    <source>
        <dbReference type="EMBL" id="JAI07460.1"/>
    </source>
</evidence>
<dbReference type="AlphaFoldDB" id="A0A0E9XXT6"/>
<feature type="transmembrane region" description="Helical" evidence="1">
    <location>
        <begin position="12"/>
        <end position="29"/>
    </location>
</feature>